<dbReference type="PANTHER" id="PTHR43400">
    <property type="entry name" value="FUMARATE REDUCTASE"/>
    <property type="match status" value="1"/>
</dbReference>
<comment type="cofactor">
    <cofactor evidence="1">
        <name>FAD</name>
        <dbReference type="ChEBI" id="CHEBI:57692"/>
    </cofactor>
</comment>
<evidence type="ECO:0000256" key="1">
    <source>
        <dbReference type="ARBA" id="ARBA00001974"/>
    </source>
</evidence>
<sequence length="484" mass="51153">MREKRFEVLVAGCGVAGLSAAVAAAEAGASVAVLERAPPAERGGQSRYTEAYLRMKSKAEVTDDFESHLAENSSGTLDPDLIAESARPPGQRAAYAAALSMAEPAFIATFADQAGPTIAWLQGFGLRFDFLPTQFLTKSQPRLLPVGGGLALVEGLAARAEALGVEFLYETTAERLEQDGDGRVTGLLARSGQDGRLRLGGQVVLACGGFEGNAEMLARYIGPRAAFLRPICKGANFNRGDGIRMALDVGAATAGDFGSYHAEPIDPRSGVSEPSVFVFPYGILVNKDGRRFTDEAPGTVDAHYESVTRRIFAQRDGLAWVVLDAKHQRVPNVRLAIRTDQPPVVADSLDALAARLAVPAAALAATVRDYNAACLPGDWRPLELDGLATRGLAPPKSNWALPVDEPPFHAYPIISANVFTFGGVKVDNDGRVVDGDGRPIEGLYAAGEIIGTYYRTYTGATSVLKGLVFGRLAGSHAARRGNAG</sequence>
<evidence type="ECO:0000256" key="3">
    <source>
        <dbReference type="ARBA" id="ARBA00022827"/>
    </source>
</evidence>
<dbReference type="Gene3D" id="3.50.50.60">
    <property type="entry name" value="FAD/NAD(P)-binding domain"/>
    <property type="match status" value="1"/>
</dbReference>
<dbReference type="SUPFAM" id="SSF56425">
    <property type="entry name" value="Succinate dehydrogenase/fumarate reductase flavoprotein, catalytic domain"/>
    <property type="match status" value="1"/>
</dbReference>
<evidence type="ECO:0000313" key="7">
    <source>
        <dbReference type="Proteomes" id="UP000295096"/>
    </source>
</evidence>
<dbReference type="AlphaFoldDB" id="A0A4R5Q8K2"/>
<organism evidence="6 7">
    <name type="scientific">Dankookia rubra</name>
    <dbReference type="NCBI Taxonomy" id="1442381"/>
    <lineage>
        <taxon>Bacteria</taxon>
        <taxon>Pseudomonadati</taxon>
        <taxon>Pseudomonadota</taxon>
        <taxon>Alphaproteobacteria</taxon>
        <taxon>Acetobacterales</taxon>
        <taxon>Roseomonadaceae</taxon>
        <taxon>Dankookia</taxon>
    </lineage>
</organism>
<proteinExistence type="predicted"/>
<evidence type="ECO:0000256" key="2">
    <source>
        <dbReference type="ARBA" id="ARBA00022630"/>
    </source>
</evidence>
<accession>A0A4R5Q8K2</accession>
<gene>
    <name evidence="6" type="ORF">E2C06_28070</name>
</gene>
<dbReference type="OrthoDB" id="3178130at2"/>
<dbReference type="Pfam" id="PF00890">
    <property type="entry name" value="FAD_binding_2"/>
    <property type="match status" value="1"/>
</dbReference>
<reference evidence="6 7" key="1">
    <citation type="journal article" date="2016" name="J. Microbiol.">
        <title>Dankookia rubra gen. nov., sp. nov., an alphaproteobacterium isolated from sediment of a shallow stream.</title>
        <authorList>
            <person name="Kim W.H."/>
            <person name="Kim D.H."/>
            <person name="Kang K."/>
            <person name="Ahn T.Y."/>
        </authorList>
    </citation>
    <scope>NUCLEOTIDE SEQUENCE [LARGE SCALE GENOMIC DNA]</scope>
    <source>
        <strain evidence="6 7">JCM30602</strain>
    </source>
</reference>
<comment type="caution">
    <text evidence="6">The sequence shown here is derived from an EMBL/GenBank/DDBJ whole genome shotgun (WGS) entry which is preliminary data.</text>
</comment>
<evidence type="ECO:0000256" key="4">
    <source>
        <dbReference type="ARBA" id="ARBA00023002"/>
    </source>
</evidence>
<dbReference type="PRINTS" id="PR00368">
    <property type="entry name" value="FADPNR"/>
</dbReference>
<keyword evidence="2" id="KW-0285">Flavoprotein</keyword>
<dbReference type="Proteomes" id="UP000295096">
    <property type="component" value="Unassembled WGS sequence"/>
</dbReference>
<feature type="domain" description="FAD-dependent oxidoreductase 2 FAD-binding" evidence="5">
    <location>
        <begin position="8"/>
        <end position="460"/>
    </location>
</feature>
<keyword evidence="3" id="KW-0274">FAD</keyword>
<name>A0A4R5Q8K2_9PROT</name>
<keyword evidence="4" id="KW-0560">Oxidoreductase</keyword>
<keyword evidence="7" id="KW-1185">Reference proteome</keyword>
<dbReference type="InterPro" id="IPR036188">
    <property type="entry name" value="FAD/NAD-bd_sf"/>
</dbReference>
<dbReference type="Gene3D" id="3.90.700.10">
    <property type="entry name" value="Succinate dehydrogenase/fumarate reductase flavoprotein, catalytic domain"/>
    <property type="match status" value="1"/>
</dbReference>
<dbReference type="PANTHER" id="PTHR43400:SF7">
    <property type="entry name" value="FAD-DEPENDENT OXIDOREDUCTASE 2 FAD BINDING DOMAIN-CONTAINING PROTEIN"/>
    <property type="match status" value="1"/>
</dbReference>
<protein>
    <submittedName>
        <fullName evidence="6">FAD-dependent oxidoreductase</fullName>
    </submittedName>
</protein>
<dbReference type="EMBL" id="SMSJ01000072">
    <property type="protein sequence ID" value="TDH59284.1"/>
    <property type="molecule type" value="Genomic_DNA"/>
</dbReference>
<dbReference type="InterPro" id="IPR003953">
    <property type="entry name" value="FAD-dep_OxRdtase_2_FAD-bd"/>
</dbReference>
<evidence type="ECO:0000313" key="6">
    <source>
        <dbReference type="EMBL" id="TDH59284.1"/>
    </source>
</evidence>
<dbReference type="SUPFAM" id="SSF51905">
    <property type="entry name" value="FAD/NAD(P)-binding domain"/>
    <property type="match status" value="1"/>
</dbReference>
<dbReference type="InterPro" id="IPR027477">
    <property type="entry name" value="Succ_DH/fumarate_Rdtase_cat_sf"/>
</dbReference>
<dbReference type="RefSeq" id="WP_133291894.1">
    <property type="nucleotide sequence ID" value="NZ_SMSJ01000072.1"/>
</dbReference>
<dbReference type="InterPro" id="IPR050315">
    <property type="entry name" value="FAD-oxidoreductase_2"/>
</dbReference>
<dbReference type="GO" id="GO:0016491">
    <property type="term" value="F:oxidoreductase activity"/>
    <property type="evidence" value="ECO:0007669"/>
    <property type="project" value="UniProtKB-KW"/>
</dbReference>
<evidence type="ECO:0000259" key="5">
    <source>
        <dbReference type="Pfam" id="PF00890"/>
    </source>
</evidence>